<comment type="caution">
    <text evidence="2">The sequence shown here is derived from an EMBL/GenBank/DDBJ whole genome shotgun (WGS) entry which is preliminary data.</text>
</comment>
<dbReference type="PROSITE" id="PS50181">
    <property type="entry name" value="FBOX"/>
    <property type="match status" value="1"/>
</dbReference>
<gene>
    <name evidence="2" type="ORF">CFOL_v3_20410</name>
</gene>
<accession>A0A1Q3C9M7</accession>
<protein>
    <submittedName>
        <fullName evidence="2">FBA_3 domain-containing protein</fullName>
    </submittedName>
</protein>
<dbReference type="SUPFAM" id="SSF81383">
    <property type="entry name" value="F-box domain"/>
    <property type="match status" value="1"/>
</dbReference>
<dbReference type="Pfam" id="PF08268">
    <property type="entry name" value="FBA_3"/>
    <property type="match status" value="1"/>
</dbReference>
<evidence type="ECO:0000259" key="1">
    <source>
        <dbReference type="PROSITE" id="PS50181"/>
    </source>
</evidence>
<dbReference type="InterPro" id="IPR036047">
    <property type="entry name" value="F-box-like_dom_sf"/>
</dbReference>
<dbReference type="FunCoup" id="A0A1Q3C9M7">
    <property type="interactions" value="31"/>
</dbReference>
<proteinExistence type="predicted"/>
<dbReference type="NCBIfam" id="TIGR01640">
    <property type="entry name" value="F_box_assoc_1"/>
    <property type="match status" value="1"/>
</dbReference>
<feature type="domain" description="F-box" evidence="1">
    <location>
        <begin position="1"/>
        <end position="45"/>
    </location>
</feature>
<sequence length="377" mass="43347">MALIPDSLILEFLLRLPLKSLVRFKCIDKFWYSLISHLDFIYTQLNRAKSENNRCLMFSCLLDHDHQHSAIQFFSIKDNHEPAVLEHIAPVSLDSYHVLPSCNGLVCFYGSHSGIHVCNPSTRNLMTLLDGDSTRFRLLSCGFGFDQRSRTYKVIKITQPLSVDNDFKIEVLTMSPGGWWRTVRYKPHFRFLNRQAPVFASGYFYWITSDATNGNSGSTIVKFDVENEVFGIIYPPESISLKNWHMFNLVELGGELCLVDLDFELENKRRMDIWFLKGSVKDHQWVQETIVHQSEPLDATRPVAFHGGEILVYGFIKGLDYLNWYNLQTRLFRPLKTIGIPSPYSHVSAHVESLVPLITNDDYSPTNLHNGTVFSSE</sequence>
<keyword evidence="3" id="KW-1185">Reference proteome</keyword>
<reference evidence="3" key="1">
    <citation type="submission" date="2016-04" db="EMBL/GenBank/DDBJ databases">
        <title>Cephalotus genome sequencing.</title>
        <authorList>
            <person name="Fukushima K."/>
            <person name="Hasebe M."/>
            <person name="Fang X."/>
        </authorList>
    </citation>
    <scope>NUCLEOTIDE SEQUENCE [LARGE SCALE GENOMIC DNA]</scope>
    <source>
        <strain evidence="3">cv. St1</strain>
    </source>
</reference>
<dbReference type="AlphaFoldDB" id="A0A1Q3C9M7"/>
<dbReference type="InterPro" id="IPR017451">
    <property type="entry name" value="F-box-assoc_interact_dom"/>
</dbReference>
<dbReference type="PANTHER" id="PTHR31111">
    <property type="entry name" value="BNAA05G37150D PROTEIN-RELATED"/>
    <property type="match status" value="1"/>
</dbReference>
<dbReference type="STRING" id="3775.A0A1Q3C9M7"/>
<dbReference type="InterPro" id="IPR001810">
    <property type="entry name" value="F-box_dom"/>
</dbReference>
<dbReference type="EMBL" id="BDDD01001549">
    <property type="protein sequence ID" value="GAV76937.1"/>
    <property type="molecule type" value="Genomic_DNA"/>
</dbReference>
<organism evidence="2 3">
    <name type="scientific">Cephalotus follicularis</name>
    <name type="common">Albany pitcher plant</name>
    <dbReference type="NCBI Taxonomy" id="3775"/>
    <lineage>
        <taxon>Eukaryota</taxon>
        <taxon>Viridiplantae</taxon>
        <taxon>Streptophyta</taxon>
        <taxon>Embryophyta</taxon>
        <taxon>Tracheophyta</taxon>
        <taxon>Spermatophyta</taxon>
        <taxon>Magnoliopsida</taxon>
        <taxon>eudicotyledons</taxon>
        <taxon>Gunneridae</taxon>
        <taxon>Pentapetalae</taxon>
        <taxon>rosids</taxon>
        <taxon>fabids</taxon>
        <taxon>Oxalidales</taxon>
        <taxon>Cephalotaceae</taxon>
        <taxon>Cephalotus</taxon>
    </lineage>
</organism>
<dbReference type="InParanoid" id="A0A1Q3C9M7"/>
<dbReference type="OrthoDB" id="5319261at2759"/>
<dbReference type="InterPro" id="IPR013187">
    <property type="entry name" value="F-box-assoc_dom_typ3"/>
</dbReference>
<evidence type="ECO:0000313" key="2">
    <source>
        <dbReference type="EMBL" id="GAV76937.1"/>
    </source>
</evidence>
<name>A0A1Q3C9M7_CEPFO</name>
<dbReference type="Proteomes" id="UP000187406">
    <property type="component" value="Unassembled WGS sequence"/>
</dbReference>
<evidence type="ECO:0000313" key="3">
    <source>
        <dbReference type="Proteomes" id="UP000187406"/>
    </source>
</evidence>
<dbReference type="PANTHER" id="PTHR31111:SF138">
    <property type="entry name" value="F-BOX ASSOCIATED DOMAIN-CONTAINING PROTEIN"/>
    <property type="match status" value="1"/>
</dbReference>